<dbReference type="HOGENOM" id="CLU_2705684_0_0_1"/>
<dbReference type="InParanoid" id="A0A0C3GC70"/>
<sequence>MTLVYGDKMMAKNNVEMRTNVAIIRRESRQTDMYLQVQRDERSKDSGNERKECEGDNRNESGTTIQIRIDMHR</sequence>
<dbReference type="Proteomes" id="UP000054166">
    <property type="component" value="Unassembled WGS sequence"/>
</dbReference>
<organism evidence="2 3">
    <name type="scientific">Piloderma croceum (strain F 1598)</name>
    <dbReference type="NCBI Taxonomy" id="765440"/>
    <lineage>
        <taxon>Eukaryota</taxon>
        <taxon>Fungi</taxon>
        <taxon>Dikarya</taxon>
        <taxon>Basidiomycota</taxon>
        <taxon>Agaricomycotina</taxon>
        <taxon>Agaricomycetes</taxon>
        <taxon>Agaricomycetidae</taxon>
        <taxon>Atheliales</taxon>
        <taxon>Atheliaceae</taxon>
        <taxon>Piloderma</taxon>
    </lineage>
</organism>
<name>A0A0C3GC70_PILCF</name>
<keyword evidence="3" id="KW-1185">Reference proteome</keyword>
<gene>
    <name evidence="2" type="ORF">PILCRDRAFT_251732</name>
</gene>
<reference evidence="3" key="2">
    <citation type="submission" date="2015-01" db="EMBL/GenBank/DDBJ databases">
        <title>Evolutionary Origins and Diversification of the Mycorrhizal Mutualists.</title>
        <authorList>
            <consortium name="DOE Joint Genome Institute"/>
            <consortium name="Mycorrhizal Genomics Consortium"/>
            <person name="Kohler A."/>
            <person name="Kuo A."/>
            <person name="Nagy L.G."/>
            <person name="Floudas D."/>
            <person name="Copeland A."/>
            <person name="Barry K.W."/>
            <person name="Cichocki N."/>
            <person name="Veneault-Fourrey C."/>
            <person name="LaButti K."/>
            <person name="Lindquist E.A."/>
            <person name="Lipzen A."/>
            <person name="Lundell T."/>
            <person name="Morin E."/>
            <person name="Murat C."/>
            <person name="Riley R."/>
            <person name="Ohm R."/>
            <person name="Sun H."/>
            <person name="Tunlid A."/>
            <person name="Henrissat B."/>
            <person name="Grigoriev I.V."/>
            <person name="Hibbett D.S."/>
            <person name="Martin F."/>
        </authorList>
    </citation>
    <scope>NUCLEOTIDE SEQUENCE [LARGE SCALE GENOMIC DNA]</scope>
    <source>
        <strain evidence="3">F 1598</strain>
    </source>
</reference>
<protein>
    <submittedName>
        <fullName evidence="2">Uncharacterized protein</fullName>
    </submittedName>
</protein>
<feature type="compositionally biased region" description="Basic and acidic residues" evidence="1">
    <location>
        <begin position="38"/>
        <end position="59"/>
    </location>
</feature>
<accession>A0A0C3GC70</accession>
<evidence type="ECO:0000313" key="2">
    <source>
        <dbReference type="EMBL" id="KIM88241.1"/>
    </source>
</evidence>
<evidence type="ECO:0000256" key="1">
    <source>
        <dbReference type="SAM" id="MobiDB-lite"/>
    </source>
</evidence>
<reference evidence="2 3" key="1">
    <citation type="submission" date="2014-04" db="EMBL/GenBank/DDBJ databases">
        <authorList>
            <consortium name="DOE Joint Genome Institute"/>
            <person name="Kuo A."/>
            <person name="Tarkka M."/>
            <person name="Buscot F."/>
            <person name="Kohler A."/>
            <person name="Nagy L.G."/>
            <person name="Floudas D."/>
            <person name="Copeland A."/>
            <person name="Barry K.W."/>
            <person name="Cichocki N."/>
            <person name="Veneault-Fourrey C."/>
            <person name="LaButti K."/>
            <person name="Lindquist E.A."/>
            <person name="Lipzen A."/>
            <person name="Lundell T."/>
            <person name="Morin E."/>
            <person name="Murat C."/>
            <person name="Sun H."/>
            <person name="Tunlid A."/>
            <person name="Henrissat B."/>
            <person name="Grigoriev I.V."/>
            <person name="Hibbett D.S."/>
            <person name="Martin F."/>
            <person name="Nordberg H.P."/>
            <person name="Cantor M.N."/>
            <person name="Hua S.X."/>
        </authorList>
    </citation>
    <scope>NUCLEOTIDE SEQUENCE [LARGE SCALE GENOMIC DNA]</scope>
    <source>
        <strain evidence="2 3">F 1598</strain>
    </source>
</reference>
<dbReference type="EMBL" id="KN832977">
    <property type="protein sequence ID" value="KIM88241.1"/>
    <property type="molecule type" value="Genomic_DNA"/>
</dbReference>
<dbReference type="AlphaFoldDB" id="A0A0C3GC70"/>
<proteinExistence type="predicted"/>
<feature type="region of interest" description="Disordered" evidence="1">
    <location>
        <begin position="35"/>
        <end position="73"/>
    </location>
</feature>
<evidence type="ECO:0000313" key="3">
    <source>
        <dbReference type="Proteomes" id="UP000054166"/>
    </source>
</evidence>